<gene>
    <name evidence="3" type="ORF">KFL_001520120</name>
</gene>
<reference evidence="3 4" key="1">
    <citation type="journal article" date="2014" name="Nat. Commun.">
        <title>Klebsormidium flaccidum genome reveals primary factors for plant terrestrial adaptation.</title>
        <authorList>
            <person name="Hori K."/>
            <person name="Maruyama F."/>
            <person name="Fujisawa T."/>
            <person name="Togashi T."/>
            <person name="Yamamoto N."/>
            <person name="Seo M."/>
            <person name="Sato S."/>
            <person name="Yamada T."/>
            <person name="Mori H."/>
            <person name="Tajima N."/>
            <person name="Moriyama T."/>
            <person name="Ikeuchi M."/>
            <person name="Watanabe M."/>
            <person name="Wada H."/>
            <person name="Kobayashi K."/>
            <person name="Saito M."/>
            <person name="Masuda T."/>
            <person name="Sasaki-Sekimoto Y."/>
            <person name="Mashiguchi K."/>
            <person name="Awai K."/>
            <person name="Shimojima M."/>
            <person name="Masuda S."/>
            <person name="Iwai M."/>
            <person name="Nobusawa T."/>
            <person name="Narise T."/>
            <person name="Kondo S."/>
            <person name="Saito H."/>
            <person name="Sato R."/>
            <person name="Murakawa M."/>
            <person name="Ihara Y."/>
            <person name="Oshima-Yamada Y."/>
            <person name="Ohtaka K."/>
            <person name="Satoh M."/>
            <person name="Sonobe K."/>
            <person name="Ishii M."/>
            <person name="Ohtani R."/>
            <person name="Kanamori-Sato M."/>
            <person name="Honoki R."/>
            <person name="Miyazaki D."/>
            <person name="Mochizuki H."/>
            <person name="Umetsu J."/>
            <person name="Higashi K."/>
            <person name="Shibata D."/>
            <person name="Kamiya Y."/>
            <person name="Sato N."/>
            <person name="Nakamura Y."/>
            <person name="Tabata S."/>
            <person name="Ida S."/>
            <person name="Kurokawa K."/>
            <person name="Ohta H."/>
        </authorList>
    </citation>
    <scope>NUCLEOTIDE SEQUENCE [LARGE SCALE GENOMIC DNA]</scope>
    <source>
        <strain evidence="3 4">NIES-2285</strain>
    </source>
</reference>
<keyword evidence="2" id="KW-1133">Transmembrane helix</keyword>
<evidence type="ECO:0000313" key="4">
    <source>
        <dbReference type="Proteomes" id="UP000054558"/>
    </source>
</evidence>
<proteinExistence type="predicted"/>
<protein>
    <submittedName>
        <fullName evidence="3">Uncharacterized protein</fullName>
    </submittedName>
</protein>
<accession>A0A1Y1I0Q1</accession>
<keyword evidence="2" id="KW-0812">Transmembrane</keyword>
<sequence length="1130" mass="125198">MPGERHVSTAATQIGDRGIAKGVRPRASLSEAAESSEEVAPTTSIKAQAVRYLRMMVSPEAPVHMFLPTDSETPRPLRLYLSPWDHNGEGRPKALGKPDKVNGLPVTVWWNTLGKLCCTCNRGRLTEDAACVHKLALAALSESWAPTSELPTREMLGRGARVERVATDDRGSCLAVAENVQGALGPRRRMVFQGFDKKKGVWLWCQGKNDGCPSMTECSHIAAARRALSEAGGIPVANQIIMEPSQPLSMAALCWVERWDGVMPQSPGVGLSEGQEGESALREEEEYLIGLLEKRPHEPAKCSGESCFCRQHERLFGMPARAPSKERVGGSIKRGSGLLEGTCLRERERGAARRHGQRIERVCSRLRQSVGKGGRQRTRGARRRSGAGPPRCGGSWVEAWVEASVTAASWSQGVRTRVYHCQCQDEAHAIHFDGEHLGLYAWNRRTIFVQESLQLLLRGMQHGHSFKAELARDHAAFQRSPDAVVPSEETWRRASLDFFKLVGLGIRDCCSICGPHPRVLLCDGIVGLASSDGARKPGGLGSSTLDARRTFTHPSRDSAGQLFEKRSISGRDYCGAGLEGGGLKRKLLLQPELREAIARLSQNRPKDEKLGQRLSRVEFEGLLDGLAHEDARIVKRFGPGEAEGPLPEDGRRRLLVEQQTMVRDRNLAVFELLTGIQADFQRRGRNPNLWESWVGEWTELLYSLGAHDADEDLIGSGALHVVKRLLLGGEATLEDRRDLARDAPILRRLLDAYGGSSFPTFFFRTLHELYLLALLSRGAAGFEGEGRLGWIHEAIQPFDRAVTLLREAKARPLSIEERRQLDDARGLANELLRGVEKLKPSSEQWGRMSAAERLLLRERLGKDENGGDLQPLPVGHSFREEQDTLACYSLPGWEQKRGLPYYSNFEHPDGRSRTSEEFKCATGKSMTEWDAEHVPGLVKGAGKLSGKKGSKSKRPKRCRGAFVFCCSHRVIYGFHIMLRGESLRDAFTVLYTRLRREDLPEVLVHDNACALRNYSMRRAPAFFRDVRFVVDRFHFSKAGQEVHKCGPSNSADAYDALHWVNTSAVESVNSFLKGFRSLGWYSGLESLMVILPLLLGGFNTTLKRVDNAKRGIAIAAAAWSAAIARALLQG</sequence>
<evidence type="ECO:0000256" key="2">
    <source>
        <dbReference type="SAM" id="Phobius"/>
    </source>
</evidence>
<organism evidence="3 4">
    <name type="scientific">Klebsormidium nitens</name>
    <name type="common">Green alga</name>
    <name type="synonym">Ulothrix nitens</name>
    <dbReference type="NCBI Taxonomy" id="105231"/>
    <lineage>
        <taxon>Eukaryota</taxon>
        <taxon>Viridiplantae</taxon>
        <taxon>Streptophyta</taxon>
        <taxon>Klebsormidiophyceae</taxon>
        <taxon>Klebsormidiales</taxon>
        <taxon>Klebsormidiaceae</taxon>
        <taxon>Klebsormidium</taxon>
    </lineage>
</organism>
<feature type="region of interest" description="Disordered" evidence="1">
    <location>
        <begin position="370"/>
        <end position="391"/>
    </location>
</feature>
<keyword evidence="4" id="KW-1185">Reference proteome</keyword>
<dbReference type="AlphaFoldDB" id="A0A1Y1I0Q1"/>
<name>A0A1Y1I0Q1_KLENI</name>
<feature type="compositionally biased region" description="Basic residues" evidence="1">
    <location>
        <begin position="374"/>
        <end position="385"/>
    </location>
</feature>
<dbReference type="PANTHER" id="PTHR34305:SF1">
    <property type="entry name" value="SWIM-TYPE DOMAIN-CONTAINING PROTEIN"/>
    <property type="match status" value="1"/>
</dbReference>
<feature type="region of interest" description="Disordered" evidence="1">
    <location>
        <begin position="1"/>
        <end position="41"/>
    </location>
</feature>
<dbReference type="PANTHER" id="PTHR34305">
    <property type="entry name" value="EXPRESSED PROTEIN"/>
    <property type="match status" value="1"/>
</dbReference>
<keyword evidence="2" id="KW-0472">Membrane</keyword>
<dbReference type="EMBL" id="DF237101">
    <property type="protein sequence ID" value="GAQ83542.1"/>
    <property type="molecule type" value="Genomic_DNA"/>
</dbReference>
<feature type="transmembrane region" description="Helical" evidence="2">
    <location>
        <begin position="1078"/>
        <end position="1098"/>
    </location>
</feature>
<dbReference type="STRING" id="105231.A0A1Y1I0Q1"/>
<dbReference type="Proteomes" id="UP000054558">
    <property type="component" value="Unassembled WGS sequence"/>
</dbReference>
<feature type="transmembrane region" description="Helical" evidence="2">
    <location>
        <begin position="1110"/>
        <end position="1128"/>
    </location>
</feature>
<evidence type="ECO:0000313" key="3">
    <source>
        <dbReference type="EMBL" id="GAQ83542.1"/>
    </source>
</evidence>
<evidence type="ECO:0000256" key="1">
    <source>
        <dbReference type="SAM" id="MobiDB-lite"/>
    </source>
</evidence>